<feature type="transmembrane region" description="Helical" evidence="2">
    <location>
        <begin position="117"/>
        <end position="139"/>
    </location>
</feature>
<keyword evidence="4" id="KW-1185">Reference proteome</keyword>
<evidence type="ECO:0000313" key="3">
    <source>
        <dbReference type="EMBL" id="CAJ1934356.1"/>
    </source>
</evidence>
<keyword evidence="2" id="KW-0812">Transmembrane</keyword>
<gene>
    <name evidence="3" type="ORF">CYCCA115_LOCUS3715</name>
</gene>
<evidence type="ECO:0000313" key="4">
    <source>
        <dbReference type="Proteomes" id="UP001295423"/>
    </source>
</evidence>
<accession>A0AAD2CGM5</accession>
<feature type="transmembrane region" description="Helical" evidence="2">
    <location>
        <begin position="195"/>
        <end position="215"/>
    </location>
</feature>
<keyword evidence="2" id="KW-1133">Transmembrane helix</keyword>
<keyword evidence="2" id="KW-0472">Membrane</keyword>
<name>A0AAD2CGM5_9STRA</name>
<sequence length="249" mass="28435">MVADKDNELPEKLEQDPEKTDQDPEKTNQDPEQPKQEPEKTNQEAEMPKQEPAPMYEQEKQGGKCCGGCCDYRRAVVVLCIISIIFTIIGLVNPALNDAFSSQKYPELEEIVNSHKVALLAIGIIHIIMTVVALVGAIIFNFYAVVLYVLWSILNLIVSIVLQHQMVTELLDWIETQTDDETWSPSNQEELERAINFYMIVSYILTVIFTLLWLYPSVFLSIEIKKGIMTKETYPREEMSCCCVSQNHN</sequence>
<dbReference type="AlphaFoldDB" id="A0AAD2CGM5"/>
<reference evidence="3" key="1">
    <citation type="submission" date="2023-08" db="EMBL/GenBank/DDBJ databases">
        <authorList>
            <person name="Audoor S."/>
            <person name="Bilcke G."/>
        </authorList>
    </citation>
    <scope>NUCLEOTIDE SEQUENCE</scope>
</reference>
<feature type="region of interest" description="Disordered" evidence="1">
    <location>
        <begin position="1"/>
        <end position="56"/>
    </location>
</feature>
<comment type="caution">
    <text evidence="3">The sequence shown here is derived from an EMBL/GenBank/DDBJ whole genome shotgun (WGS) entry which is preliminary data.</text>
</comment>
<dbReference type="Proteomes" id="UP001295423">
    <property type="component" value="Unassembled WGS sequence"/>
</dbReference>
<protein>
    <submittedName>
        <fullName evidence="3">Uncharacterized protein</fullName>
    </submittedName>
</protein>
<feature type="compositionally biased region" description="Basic and acidic residues" evidence="1">
    <location>
        <begin position="1"/>
        <end position="49"/>
    </location>
</feature>
<proteinExistence type="predicted"/>
<feature type="transmembrane region" description="Helical" evidence="2">
    <location>
        <begin position="75"/>
        <end position="96"/>
    </location>
</feature>
<feature type="transmembrane region" description="Helical" evidence="2">
    <location>
        <begin position="145"/>
        <end position="162"/>
    </location>
</feature>
<evidence type="ECO:0000256" key="1">
    <source>
        <dbReference type="SAM" id="MobiDB-lite"/>
    </source>
</evidence>
<organism evidence="3 4">
    <name type="scientific">Cylindrotheca closterium</name>
    <dbReference type="NCBI Taxonomy" id="2856"/>
    <lineage>
        <taxon>Eukaryota</taxon>
        <taxon>Sar</taxon>
        <taxon>Stramenopiles</taxon>
        <taxon>Ochrophyta</taxon>
        <taxon>Bacillariophyta</taxon>
        <taxon>Bacillariophyceae</taxon>
        <taxon>Bacillariophycidae</taxon>
        <taxon>Bacillariales</taxon>
        <taxon>Bacillariaceae</taxon>
        <taxon>Cylindrotheca</taxon>
    </lineage>
</organism>
<dbReference type="EMBL" id="CAKOGP040000335">
    <property type="protein sequence ID" value="CAJ1934356.1"/>
    <property type="molecule type" value="Genomic_DNA"/>
</dbReference>
<evidence type="ECO:0000256" key="2">
    <source>
        <dbReference type="SAM" id="Phobius"/>
    </source>
</evidence>